<evidence type="ECO:0000313" key="4">
    <source>
        <dbReference type="EMBL" id="GGO67908.1"/>
    </source>
</evidence>
<dbReference type="PANTHER" id="PTHR44196:SF1">
    <property type="entry name" value="DEHYDROGENASE_REDUCTASE SDR FAMILY MEMBER 7B"/>
    <property type="match status" value="1"/>
</dbReference>
<evidence type="ECO:0000313" key="5">
    <source>
        <dbReference type="Proteomes" id="UP000606935"/>
    </source>
</evidence>
<dbReference type="Pfam" id="PF00106">
    <property type="entry name" value="adh_short"/>
    <property type="match status" value="1"/>
</dbReference>
<comment type="similarity">
    <text evidence="1 3">Belongs to the short-chain dehydrogenases/reductases (SDR) family.</text>
</comment>
<dbReference type="PANTHER" id="PTHR44196">
    <property type="entry name" value="DEHYDROGENASE/REDUCTASE SDR FAMILY MEMBER 7B"/>
    <property type="match status" value="1"/>
</dbReference>
<dbReference type="PROSITE" id="PS00061">
    <property type="entry name" value="ADH_SHORT"/>
    <property type="match status" value="1"/>
</dbReference>
<evidence type="ECO:0000256" key="1">
    <source>
        <dbReference type="ARBA" id="ARBA00006484"/>
    </source>
</evidence>
<comment type="caution">
    <text evidence="4">The sequence shown here is derived from an EMBL/GenBank/DDBJ whole genome shotgun (WGS) entry which is preliminary data.</text>
</comment>
<dbReference type="AlphaFoldDB" id="A0A917YVK7"/>
<dbReference type="RefSeq" id="WP_188692806.1">
    <property type="nucleotide sequence ID" value="NZ_BMLS01000002.1"/>
</dbReference>
<dbReference type="SUPFAM" id="SSF51735">
    <property type="entry name" value="NAD(P)-binding Rossmann-fold domains"/>
    <property type="match status" value="1"/>
</dbReference>
<name>A0A917YVK7_9ALTE</name>
<dbReference type="Proteomes" id="UP000606935">
    <property type="component" value="Unassembled WGS sequence"/>
</dbReference>
<dbReference type="InterPro" id="IPR020904">
    <property type="entry name" value="Sc_DH/Rdtase_CS"/>
</dbReference>
<keyword evidence="5" id="KW-1185">Reference proteome</keyword>
<dbReference type="NCBIfam" id="NF006565">
    <property type="entry name" value="PRK09072.1"/>
    <property type="match status" value="1"/>
</dbReference>
<protein>
    <submittedName>
        <fullName evidence="4">Short chain dehydrogenase</fullName>
    </submittedName>
</protein>
<dbReference type="EMBL" id="BMLS01000002">
    <property type="protein sequence ID" value="GGO67908.1"/>
    <property type="molecule type" value="Genomic_DNA"/>
</dbReference>
<evidence type="ECO:0000256" key="2">
    <source>
        <dbReference type="ARBA" id="ARBA00023002"/>
    </source>
</evidence>
<sequence>MNWANQHCLLTGASGGIGQAIARTLAESGVQLILQGRNEQALQALANSLPGTHQIVVADISSSQGRDELIRQLARFPAISMLINNAGIAPFGELQSMSDEDLEQTIQTNLLAPMALIRALLPAMKKRSEAYIVNVGSTFGSIGFACQSLYCASKFGLRGFTEALQRELAGSSVNVFYLAPRATQTTINSDDVVAMNKALGNQVDSPELVAKALKAQLQQGLRRKFIGFPEKLFVRINGAFPSLVDNALVKKLPIIKKFAAQHAKEILV</sequence>
<dbReference type="GO" id="GO:0016491">
    <property type="term" value="F:oxidoreductase activity"/>
    <property type="evidence" value="ECO:0007669"/>
    <property type="project" value="UniProtKB-KW"/>
</dbReference>
<organism evidence="4 5">
    <name type="scientific">Bowmanella pacifica</name>
    <dbReference type="NCBI Taxonomy" id="502051"/>
    <lineage>
        <taxon>Bacteria</taxon>
        <taxon>Pseudomonadati</taxon>
        <taxon>Pseudomonadota</taxon>
        <taxon>Gammaproteobacteria</taxon>
        <taxon>Alteromonadales</taxon>
        <taxon>Alteromonadaceae</taxon>
        <taxon>Bowmanella</taxon>
    </lineage>
</organism>
<dbReference type="InterPro" id="IPR002347">
    <property type="entry name" value="SDR_fam"/>
</dbReference>
<reference evidence="4" key="1">
    <citation type="journal article" date="2014" name="Int. J. Syst. Evol. Microbiol.">
        <title>Complete genome sequence of Corynebacterium casei LMG S-19264T (=DSM 44701T), isolated from a smear-ripened cheese.</title>
        <authorList>
            <consortium name="US DOE Joint Genome Institute (JGI-PGF)"/>
            <person name="Walter F."/>
            <person name="Albersmeier A."/>
            <person name="Kalinowski J."/>
            <person name="Ruckert C."/>
        </authorList>
    </citation>
    <scope>NUCLEOTIDE SEQUENCE</scope>
    <source>
        <strain evidence="4">CGMCC 1.7086</strain>
    </source>
</reference>
<dbReference type="InterPro" id="IPR036291">
    <property type="entry name" value="NAD(P)-bd_dom_sf"/>
</dbReference>
<dbReference type="CDD" id="cd05233">
    <property type="entry name" value="SDR_c"/>
    <property type="match status" value="1"/>
</dbReference>
<proteinExistence type="inferred from homology"/>
<keyword evidence="2" id="KW-0560">Oxidoreductase</keyword>
<evidence type="ECO:0000256" key="3">
    <source>
        <dbReference type="RuleBase" id="RU000363"/>
    </source>
</evidence>
<reference evidence="4" key="2">
    <citation type="submission" date="2020-09" db="EMBL/GenBank/DDBJ databases">
        <authorList>
            <person name="Sun Q."/>
            <person name="Zhou Y."/>
        </authorList>
    </citation>
    <scope>NUCLEOTIDE SEQUENCE</scope>
    <source>
        <strain evidence="4">CGMCC 1.7086</strain>
    </source>
</reference>
<dbReference type="GO" id="GO:0016020">
    <property type="term" value="C:membrane"/>
    <property type="evidence" value="ECO:0007669"/>
    <property type="project" value="TreeGrafter"/>
</dbReference>
<accession>A0A917YVK7</accession>
<gene>
    <name evidence="4" type="ORF">GCM10010982_15560</name>
</gene>
<dbReference type="Gene3D" id="3.40.50.720">
    <property type="entry name" value="NAD(P)-binding Rossmann-like Domain"/>
    <property type="match status" value="1"/>
</dbReference>
<dbReference type="PRINTS" id="PR00081">
    <property type="entry name" value="GDHRDH"/>
</dbReference>
<dbReference type="PRINTS" id="PR00080">
    <property type="entry name" value="SDRFAMILY"/>
</dbReference>